<feature type="region of interest" description="Disordered" evidence="4">
    <location>
        <begin position="582"/>
        <end position="666"/>
    </location>
</feature>
<feature type="compositionally biased region" description="Basic and acidic residues" evidence="4">
    <location>
        <begin position="1034"/>
        <end position="1049"/>
    </location>
</feature>
<keyword evidence="2 3" id="KW-0802">TPR repeat</keyword>
<feature type="repeat" description="TPR" evidence="3">
    <location>
        <begin position="682"/>
        <end position="715"/>
    </location>
</feature>
<dbReference type="InterPro" id="IPR011990">
    <property type="entry name" value="TPR-like_helical_dom_sf"/>
</dbReference>
<dbReference type="EMBL" id="JALLBG020000200">
    <property type="protein sequence ID" value="KAL3759543.1"/>
    <property type="molecule type" value="Genomic_DNA"/>
</dbReference>
<feature type="region of interest" description="Disordered" evidence="4">
    <location>
        <begin position="799"/>
        <end position="823"/>
    </location>
</feature>
<feature type="region of interest" description="Disordered" evidence="4">
    <location>
        <begin position="995"/>
        <end position="1086"/>
    </location>
</feature>
<keyword evidence="6" id="KW-1185">Reference proteome</keyword>
<accession>A0ABD3M6H6</accession>
<feature type="compositionally biased region" description="Basic and acidic residues" evidence="4">
    <location>
        <begin position="453"/>
        <end position="464"/>
    </location>
</feature>
<feature type="region of interest" description="Disordered" evidence="4">
    <location>
        <begin position="1"/>
        <end position="166"/>
    </location>
</feature>
<protein>
    <submittedName>
        <fullName evidence="5">Uncharacterized protein</fullName>
    </submittedName>
</protein>
<feature type="compositionally biased region" description="Polar residues" evidence="4">
    <location>
        <begin position="652"/>
        <end position="666"/>
    </location>
</feature>
<comment type="caution">
    <text evidence="5">The sequence shown here is derived from an EMBL/GenBank/DDBJ whole genome shotgun (WGS) entry which is preliminary data.</text>
</comment>
<dbReference type="Proteomes" id="UP001530293">
    <property type="component" value="Unassembled WGS sequence"/>
</dbReference>
<feature type="region of interest" description="Disordered" evidence="4">
    <location>
        <begin position="453"/>
        <end position="499"/>
    </location>
</feature>
<feature type="compositionally biased region" description="Low complexity" evidence="4">
    <location>
        <begin position="71"/>
        <end position="97"/>
    </location>
</feature>
<evidence type="ECO:0000313" key="6">
    <source>
        <dbReference type="Proteomes" id="UP001530293"/>
    </source>
</evidence>
<feature type="compositionally biased region" description="Acidic residues" evidence="4">
    <location>
        <begin position="134"/>
        <end position="153"/>
    </location>
</feature>
<dbReference type="PROSITE" id="PS50293">
    <property type="entry name" value="TPR_REGION"/>
    <property type="match status" value="2"/>
</dbReference>
<feature type="compositionally biased region" description="Polar residues" evidence="4">
    <location>
        <begin position="804"/>
        <end position="815"/>
    </location>
</feature>
<dbReference type="AlphaFoldDB" id="A0ABD3M6H6"/>
<feature type="repeat" description="TPR" evidence="3">
    <location>
        <begin position="753"/>
        <end position="786"/>
    </location>
</feature>
<dbReference type="Gene3D" id="1.25.40.10">
    <property type="entry name" value="Tetratricopeptide repeat domain"/>
    <property type="match status" value="2"/>
</dbReference>
<proteinExistence type="predicted"/>
<feature type="compositionally biased region" description="Low complexity" evidence="4">
    <location>
        <begin position="14"/>
        <end position="23"/>
    </location>
</feature>
<feature type="repeat" description="TPR" evidence="3">
    <location>
        <begin position="947"/>
        <end position="980"/>
    </location>
</feature>
<sequence>MQRSPSRSPPPPQQQSADPQSRPTTIMRRGRFVAPLAAGAGDGGDGAPVQQHPQHHHYQQPFNAYDGNNSQQYYQQQQQQNNYPQQKYPQQYQQQQQVISPTSQVRFEDELRQQQQQQSWTAGNDEHSPSFLFEDGEWSESEVDNDDDNDNDTDASQGGKVSDTQPILPTEAQLTLLCLDYLRDLRRSYPNHDDLYNAEGLDADYIALAAWSLSRAFIQPSKLRHVNPKVSIVSESAKVRKGGMERMIQSYYMGGGGLEGGEWYDEPVGNDAMYRQLDDDIVDGMDSSTLDDPSATKQMFAISERIRIPSMEDITNEILLRHPKESAVGNSSEDEDDDPFYEHNDGHFSNAHRFYLLNGLASTAADGSGSGGGVAAAIQSGLMTPRGFFPRGNSTAAAAATAFDGSPLTITSIVSAGLMALRAKSRIEAEKEMVSSPLFQQFVQAASAGGFFQEKRDDRGERGGFKLSPSSKGSAPSLLSVGSNSMTNNNELTDEEKEHRSRIVYESKYRKVVNKFRQKLATKDATQLLSPNHQSVASHSPRMNSAYRIMSGNASVSSGGGGGGAEWNVLNYVMNARNVAKLQQSRRERRIERVKSERSTGGKRPVHKDAMLARSPPRSSPQDYPPSENRAIRQFEGREGGAEEVEAVNISPPASSLKTQTKGPTSASKAAAVANLPHYQEAERLNSAGNALMQQKKFQEALDTYTSAIKLAPAGPKSHVYFSNRSAAYLSLNEHERSIRDCEYSLALNPDFAKAHSRLGLAYFASGRYKEAVAAYESSLEIDPTNEWSRDHLEKARKKLSESVGDTTKSGTNKESVAATKERPVHDPIAEEAWPTPFDEAKLNAQEANDVANEDDVKQSPIEKKEESIANQISQADHHKDQGNRHMSNKEYEKALHEYNLAIQLSPSGPNSHVYYSNRAAAHCYLANYDAATADCKTSISLNASYEKAHSRLGLSLFFRGEYEDAIAAYSKSLELDPTNRASLSYLVKSKARLAEKQVVEEESRRRAEEQERNRKRQQQQQQQKQQQEEEEQTPTRDAHDGEAPKQGDVKGNSSTNDDGPRKPTELATIEEGVQSFDPFSTTDDD</sequence>
<feature type="compositionally biased region" description="Basic and acidic residues" evidence="4">
    <location>
        <begin position="995"/>
        <end position="1013"/>
    </location>
</feature>
<dbReference type="Pfam" id="PF00515">
    <property type="entry name" value="TPR_1"/>
    <property type="match status" value="2"/>
</dbReference>
<dbReference type="SMART" id="SM00028">
    <property type="entry name" value="TPR"/>
    <property type="match status" value="6"/>
</dbReference>
<dbReference type="PANTHER" id="PTHR45831">
    <property type="entry name" value="LD24721P"/>
    <property type="match status" value="1"/>
</dbReference>
<evidence type="ECO:0000256" key="1">
    <source>
        <dbReference type="ARBA" id="ARBA00022737"/>
    </source>
</evidence>
<feature type="repeat" description="TPR" evidence="3">
    <location>
        <begin position="876"/>
        <end position="909"/>
    </location>
</feature>
<dbReference type="InterPro" id="IPR019734">
    <property type="entry name" value="TPR_rpt"/>
</dbReference>
<evidence type="ECO:0000256" key="3">
    <source>
        <dbReference type="PROSITE-ProRule" id="PRU00339"/>
    </source>
</evidence>
<name>A0ABD3M6H6_9STRA</name>
<dbReference type="Pfam" id="PF13181">
    <property type="entry name" value="TPR_8"/>
    <property type="match status" value="1"/>
</dbReference>
<feature type="compositionally biased region" description="Basic and acidic residues" evidence="4">
    <location>
        <begin position="630"/>
        <end position="641"/>
    </location>
</feature>
<reference evidence="5 6" key="1">
    <citation type="submission" date="2024-10" db="EMBL/GenBank/DDBJ databases">
        <title>Updated reference genomes for cyclostephanoid diatoms.</title>
        <authorList>
            <person name="Roberts W.R."/>
            <person name="Alverson A.J."/>
        </authorList>
    </citation>
    <scope>NUCLEOTIDE SEQUENCE [LARGE SCALE GENOMIC DNA]</scope>
    <source>
        <strain evidence="5 6">AJA232-27</strain>
    </source>
</reference>
<keyword evidence="1" id="KW-0677">Repeat</keyword>
<dbReference type="PANTHER" id="PTHR45831:SF2">
    <property type="entry name" value="LD24721P"/>
    <property type="match status" value="1"/>
</dbReference>
<evidence type="ECO:0000256" key="4">
    <source>
        <dbReference type="SAM" id="MobiDB-lite"/>
    </source>
</evidence>
<organism evidence="5 6">
    <name type="scientific">Discostella pseudostelligera</name>
    <dbReference type="NCBI Taxonomy" id="259834"/>
    <lineage>
        <taxon>Eukaryota</taxon>
        <taxon>Sar</taxon>
        <taxon>Stramenopiles</taxon>
        <taxon>Ochrophyta</taxon>
        <taxon>Bacillariophyta</taxon>
        <taxon>Coscinodiscophyceae</taxon>
        <taxon>Thalassiosirophycidae</taxon>
        <taxon>Stephanodiscales</taxon>
        <taxon>Stephanodiscaceae</taxon>
        <taxon>Discostella</taxon>
    </lineage>
</organism>
<gene>
    <name evidence="5" type="ORF">ACHAWU_000842</name>
</gene>
<dbReference type="SUPFAM" id="SSF81995">
    <property type="entry name" value="beta-sandwich domain of Sec23/24"/>
    <property type="match status" value="1"/>
</dbReference>
<dbReference type="SUPFAM" id="SSF48452">
    <property type="entry name" value="TPR-like"/>
    <property type="match status" value="2"/>
</dbReference>
<feature type="compositionally biased region" description="Polar residues" evidence="4">
    <location>
        <begin position="480"/>
        <end position="491"/>
    </location>
</feature>
<evidence type="ECO:0000313" key="5">
    <source>
        <dbReference type="EMBL" id="KAL3759543.1"/>
    </source>
</evidence>
<dbReference type="InterPro" id="IPR047150">
    <property type="entry name" value="SGT"/>
</dbReference>
<dbReference type="PROSITE" id="PS50005">
    <property type="entry name" value="TPR"/>
    <property type="match status" value="4"/>
</dbReference>
<evidence type="ECO:0000256" key="2">
    <source>
        <dbReference type="ARBA" id="ARBA00022803"/>
    </source>
</evidence>
<feature type="compositionally biased region" description="Basic and acidic residues" evidence="4">
    <location>
        <begin position="585"/>
        <end position="600"/>
    </location>
</feature>